<comment type="caution">
    <text evidence="3">The sequence shown here is derived from an EMBL/GenBank/DDBJ whole genome shotgun (WGS) entry which is preliminary data.</text>
</comment>
<feature type="region of interest" description="Disordered" evidence="1">
    <location>
        <begin position="276"/>
        <end position="309"/>
    </location>
</feature>
<evidence type="ECO:0000259" key="2">
    <source>
        <dbReference type="Pfam" id="PF12253"/>
    </source>
</evidence>
<sequence>MIENDLNVNAENGNIDKNECLDSAIFPRETNLNKDSNMHTVKELQSDNPFEYGNGYGYLYSRLKWILGNFEVSGQLNSELYSLLETIGELRVLGVYNEPYKKYRRALDVFSMKFDPTNRYNENIIGELRYQCYQSSASGRREIKMIDRCIKEWSKRDREHKLMQSYRGAMSEWLNKNDVGVNKMEYQNINKEDLFKEIVEFSKDITSMQQSHILSFLSPTYISEKLFPFMSGQANNNTTGVFSSGVFGDPINSDTPKIGGSISSIEILTENNGDEIATNNSECKHNSTKGESALGAAQKSNDSSLNSKCSQNDSVMSWIKNNLNRRQDTTNENSERSNSDADLIHREKAQLSSDKDKIVSQRLSKTSCDIGSEISNPIKLNKEIILNEYFNSYVSLYELFISLRGGLYSQRKYFKSIPTIGSSRFKKQEIGIDEVQTRQFQSIYNDSANSEPLNKIRRVLIYRSEWKRPPMYLLITHKGKHCSGVCPLAKEDHINYDIDTDEEWEEQFGGEDVENVDDSPDACDEDDDNDAVASGWLVPDGCFQSDELLEEFTIVNSTNDDCTGIVNLLPFPSQYQSPFVISFLNHTSIDFGLGISIPSEEHVASVINSYSIHLTHEFNWIYNRTDASKCCISLDEASNNLVTGSTEISNTKKNTLDLQLKQEFSYFVHGKWASIRKIIDEFIEINNYKDITKASVVQFARENVRKEKLTGDARSRWYVNENAAHLKLDSGKLSELLAHRRLEEKTSSNKTESTKNGQTRANLLSETNHPDNRQHIQSSGSSQNSNSEQKMKCPRSPTTSIGICPEYSASNKTISDNDENINMNSQYSVKSIDGVLNTITSSQGSDQSSTNSQVVEKDTYSGPVSNSRKRKFPAPTRDLPLDFAEHSPFGQEKKSDGLEGLESARLNTPESKRNYSHIHNNSLITHFFPPKDRG</sequence>
<gene>
    <name evidence="3" type="ORF">OJ252_1852</name>
</gene>
<accession>A0ABQ8P6Z1</accession>
<feature type="compositionally biased region" description="Low complexity" evidence="1">
    <location>
        <begin position="840"/>
        <end position="853"/>
    </location>
</feature>
<dbReference type="Proteomes" id="UP001071777">
    <property type="component" value="Unassembled WGS sequence"/>
</dbReference>
<evidence type="ECO:0000313" key="4">
    <source>
        <dbReference type="Proteomes" id="UP001071777"/>
    </source>
</evidence>
<feature type="compositionally biased region" description="Polar residues" evidence="1">
    <location>
        <begin position="748"/>
        <end position="767"/>
    </location>
</feature>
<feature type="region of interest" description="Disordered" evidence="1">
    <location>
        <begin position="840"/>
        <end position="914"/>
    </location>
</feature>
<organism evidence="3 4">
    <name type="scientific">Cryptosporidium canis</name>
    <dbReference type="NCBI Taxonomy" id="195482"/>
    <lineage>
        <taxon>Eukaryota</taxon>
        <taxon>Sar</taxon>
        <taxon>Alveolata</taxon>
        <taxon>Apicomplexa</taxon>
        <taxon>Conoidasida</taxon>
        <taxon>Coccidia</taxon>
        <taxon>Eucoccidiorida</taxon>
        <taxon>Eimeriorina</taxon>
        <taxon>Cryptosporidiidae</taxon>
        <taxon>Cryptosporidium</taxon>
    </lineage>
</organism>
<feature type="compositionally biased region" description="Basic and acidic residues" evidence="1">
    <location>
        <begin position="879"/>
        <end position="897"/>
    </location>
</feature>
<name>A0ABQ8P6Z1_9CRYT</name>
<feature type="compositionally biased region" description="Low complexity" evidence="1">
    <location>
        <begin position="777"/>
        <end position="787"/>
    </location>
</feature>
<reference evidence="3" key="1">
    <citation type="submission" date="2022-10" db="EMBL/GenBank/DDBJ databases">
        <title>Adaptive evolution leads to modifications in subtelomeric GC content in a zoonotic Cryptosporidium species.</title>
        <authorList>
            <person name="Li J."/>
            <person name="Feng Y."/>
            <person name="Xiao L."/>
        </authorList>
    </citation>
    <scope>NUCLEOTIDE SEQUENCE</scope>
    <source>
        <strain evidence="3">25894</strain>
    </source>
</reference>
<proteinExistence type="predicted"/>
<dbReference type="Pfam" id="PF12253">
    <property type="entry name" value="CAF1A_dimeriz"/>
    <property type="match status" value="1"/>
</dbReference>
<feature type="domain" description="Chromatin assembly factor 1 subunit A dimerization" evidence="2">
    <location>
        <begin position="465"/>
        <end position="529"/>
    </location>
</feature>
<evidence type="ECO:0000313" key="3">
    <source>
        <dbReference type="EMBL" id="KAJ1610552.1"/>
    </source>
</evidence>
<evidence type="ECO:0000256" key="1">
    <source>
        <dbReference type="SAM" id="MobiDB-lite"/>
    </source>
</evidence>
<feature type="compositionally biased region" description="Polar residues" evidence="1">
    <location>
        <begin position="298"/>
        <end position="309"/>
    </location>
</feature>
<feature type="region of interest" description="Disordered" evidence="1">
    <location>
        <begin position="742"/>
        <end position="806"/>
    </location>
</feature>
<dbReference type="InterPro" id="IPR022043">
    <property type="entry name" value="CAF1A_DD"/>
</dbReference>
<dbReference type="EMBL" id="JAPCXB010000069">
    <property type="protein sequence ID" value="KAJ1610552.1"/>
    <property type="molecule type" value="Genomic_DNA"/>
</dbReference>
<keyword evidence="4" id="KW-1185">Reference proteome</keyword>
<protein>
    <recommendedName>
        <fullName evidence="2">Chromatin assembly factor 1 subunit A dimerization domain-containing protein</fullName>
    </recommendedName>
</protein>